<evidence type="ECO:0000256" key="1">
    <source>
        <dbReference type="SAM" id="Phobius"/>
    </source>
</evidence>
<dbReference type="AlphaFoldDB" id="A0A397RN16"/>
<keyword evidence="3" id="KW-1185">Reference proteome</keyword>
<sequence length="795" mass="89151">MRYEEFYNEQVIKYKKRRAFLTKKLPFILIGLVILLSAILVLFFTSGTPYEYGISDLKFGDTIQNTPKSFLASARYEFLVDGKYQEEQPTKPGSYSYRIASTNIFGVTKYSSDYEFVIEKGKATISIEDTTVDYGFEPKKITSNLPYDKKISSYTIEYEDKHQLNTKAWVSDVTIIDSLGVDITDYYDLEFPKTEITFVKVPLVITLKDKEKVYDGTPLEYEGEEDYTIRGLINGDEEVHLEVEGSQTLVGESEYKVTNVSIKDKDGNAYETYDYVFESGLLTVTEKTIEFETKDCATTYNGEVQEFDEYQLSEDIPDSVTVDPIEVNLAGKYSYELTPKFINSDGVDVSYCYIVEYTYGFIAVNKAKAKVTLDDMEVEYSGNTIFDDTYTLDSGNLFDSELKIKVDSSIREVGVGKITYKSYTLTKDGIDVSDSFDLEIESGNIEIVKKDLTIKPKSTIKEYDGLTFETNKYEQEGLVSSDTLAFTSTCSATEIGISEIVIDSSTISIMHNGEDVSYCYNITEDFGLLTITKRKLKIKVFGTDITYGDTPVFSYACGKNDGLLENDTVYIGSYNYTMNIGINEIDIQDFSILDGSNLHNDLYDVTIVKGTFTIFKKSLKVSLSSKSKIYDGNELEVNDSDYYISSGELLSTDSITFIPSNITALDVGTRIVPVTVDNVFIKNENDEEVTSYYNIEFSSGSLTITPRVVNITTGSITKSYDFGVLTCDEASVSGLVSGQVIEIEITGELFYVGSASNTIGKIRVYSSSFENAVDLTENYTFNIHEGTLTYTERSA</sequence>
<gene>
    <name evidence="2" type="ORF">EI71_01216</name>
</gene>
<dbReference type="InParanoid" id="A0A397RN16"/>
<keyword evidence="1" id="KW-0472">Membrane</keyword>
<dbReference type="RefSeq" id="WP_119016349.1">
    <property type="nucleotide sequence ID" value="NZ_QXEV01000012.1"/>
</dbReference>
<name>A0A397RN16_9MOLU</name>
<feature type="transmembrane region" description="Helical" evidence="1">
    <location>
        <begin position="25"/>
        <end position="44"/>
    </location>
</feature>
<keyword evidence="1" id="KW-0812">Transmembrane</keyword>
<evidence type="ECO:0008006" key="4">
    <source>
        <dbReference type="Google" id="ProtNLM"/>
    </source>
</evidence>
<keyword evidence="1" id="KW-1133">Transmembrane helix</keyword>
<reference evidence="2 3" key="1">
    <citation type="submission" date="2018-08" db="EMBL/GenBank/DDBJ databases">
        <title>Genomic Encyclopedia of Archaeal and Bacterial Type Strains, Phase II (KMG-II): from individual species to whole genera.</title>
        <authorList>
            <person name="Goeker M."/>
        </authorList>
    </citation>
    <scope>NUCLEOTIDE SEQUENCE [LARGE SCALE GENOMIC DNA]</scope>
    <source>
        <strain evidence="2 3">ATCC 27112</strain>
    </source>
</reference>
<proteinExistence type="predicted"/>
<dbReference type="EMBL" id="QXEV01000012">
    <property type="protein sequence ID" value="RIA75730.1"/>
    <property type="molecule type" value="Genomic_DNA"/>
</dbReference>
<protein>
    <recommendedName>
        <fullName evidence="4">MBG domain-containing protein</fullName>
    </recommendedName>
</protein>
<dbReference type="OrthoDB" id="9805017at2"/>
<dbReference type="Proteomes" id="UP000266506">
    <property type="component" value="Unassembled WGS sequence"/>
</dbReference>
<comment type="caution">
    <text evidence="2">The sequence shown here is derived from an EMBL/GenBank/DDBJ whole genome shotgun (WGS) entry which is preliminary data.</text>
</comment>
<evidence type="ECO:0000313" key="2">
    <source>
        <dbReference type="EMBL" id="RIA75730.1"/>
    </source>
</evidence>
<evidence type="ECO:0000313" key="3">
    <source>
        <dbReference type="Proteomes" id="UP000266506"/>
    </source>
</evidence>
<organism evidence="2 3">
    <name type="scientific">Anaeroplasma bactoclasticum</name>
    <dbReference type="NCBI Taxonomy" id="2088"/>
    <lineage>
        <taxon>Bacteria</taxon>
        <taxon>Bacillati</taxon>
        <taxon>Mycoplasmatota</taxon>
        <taxon>Mollicutes</taxon>
        <taxon>Anaeroplasmatales</taxon>
        <taxon>Anaeroplasmataceae</taxon>
        <taxon>Anaeroplasma</taxon>
    </lineage>
</organism>
<accession>A0A397RN16</accession>